<dbReference type="SUPFAM" id="SSF49899">
    <property type="entry name" value="Concanavalin A-like lectins/glucanases"/>
    <property type="match status" value="1"/>
</dbReference>
<dbReference type="PATRIC" id="fig|1158601.3.peg.4140"/>
<evidence type="ECO:0000313" key="2">
    <source>
        <dbReference type="EMBL" id="EOT70088.1"/>
    </source>
</evidence>
<proteinExistence type="predicted"/>
<evidence type="ECO:0000313" key="4">
    <source>
        <dbReference type="Proteomes" id="UP000014148"/>
    </source>
</evidence>
<accession>R2NLN0</accession>
<reference evidence="2 4" key="2">
    <citation type="submission" date="2013-03" db="EMBL/GenBank/DDBJ databases">
        <title>The Genome Sequence of Enterococcus malodoratus ATCC_43197 (PacBio/Illumina hybrid assembly).</title>
        <authorList>
            <consortium name="The Broad Institute Genomics Platform"/>
            <consortium name="The Broad Institute Genome Sequencing Center for Infectious Disease"/>
            <person name="Earl A."/>
            <person name="Russ C."/>
            <person name="Gilmore M."/>
            <person name="Surin D."/>
            <person name="Walker B."/>
            <person name="Young S."/>
            <person name="Zeng Q."/>
            <person name="Gargeya S."/>
            <person name="Fitzgerald M."/>
            <person name="Haas B."/>
            <person name="Abouelleil A."/>
            <person name="Allen A.W."/>
            <person name="Alvarado L."/>
            <person name="Arachchi H.M."/>
            <person name="Berlin A.M."/>
            <person name="Chapman S.B."/>
            <person name="Gainer-Dewar J."/>
            <person name="Goldberg J."/>
            <person name="Griggs A."/>
            <person name="Gujja S."/>
            <person name="Hansen M."/>
            <person name="Howarth C."/>
            <person name="Imamovic A."/>
            <person name="Ireland A."/>
            <person name="Larimer J."/>
            <person name="McCowan C."/>
            <person name="Murphy C."/>
            <person name="Pearson M."/>
            <person name="Poon T.W."/>
            <person name="Priest M."/>
            <person name="Roberts A."/>
            <person name="Saif S."/>
            <person name="Shea T."/>
            <person name="Sisk P."/>
            <person name="Sykes S."/>
            <person name="Wortman J."/>
            <person name="Nusbaum C."/>
            <person name="Birren B."/>
        </authorList>
    </citation>
    <scope>NUCLEOTIDE SEQUENCE [LARGE SCALE GENOMIC DNA]</scope>
    <source>
        <strain evidence="2 4">ATCC 43197</strain>
    </source>
</reference>
<dbReference type="RefSeq" id="WP_010742943.1">
    <property type="nucleotide sequence ID" value="NZ_KB946253.1"/>
</dbReference>
<reference evidence="1 3" key="1">
    <citation type="submission" date="2013-02" db="EMBL/GenBank/DDBJ databases">
        <title>The Genome Sequence of Enterococcus malodoratus ATCC_43197.</title>
        <authorList>
            <consortium name="The Broad Institute Genome Sequencing Platform"/>
            <consortium name="The Broad Institute Genome Sequencing Center for Infectious Disease"/>
            <person name="Earl A.M."/>
            <person name="Gilmore M.S."/>
            <person name="Lebreton F."/>
            <person name="Walker B."/>
            <person name="Young S.K."/>
            <person name="Zeng Q."/>
            <person name="Gargeya S."/>
            <person name="Fitzgerald M."/>
            <person name="Haas B."/>
            <person name="Abouelleil A."/>
            <person name="Alvarado L."/>
            <person name="Arachchi H.M."/>
            <person name="Berlin A.M."/>
            <person name="Chapman S.B."/>
            <person name="Dewar J."/>
            <person name="Goldberg J."/>
            <person name="Griggs A."/>
            <person name="Gujja S."/>
            <person name="Hansen M."/>
            <person name="Howarth C."/>
            <person name="Imamovic A."/>
            <person name="Larimer J."/>
            <person name="McCowan C."/>
            <person name="Murphy C."/>
            <person name="Neiman D."/>
            <person name="Pearson M."/>
            <person name="Priest M."/>
            <person name="Roberts A."/>
            <person name="Saif S."/>
            <person name="Shea T."/>
            <person name="Sisk P."/>
            <person name="Sykes S."/>
            <person name="Wortman J."/>
            <person name="Nusbaum C."/>
            <person name="Birren B."/>
        </authorList>
    </citation>
    <scope>NUCLEOTIDE SEQUENCE [LARGE SCALE GENOMIC DNA]</scope>
    <source>
        <strain evidence="1 3">ATCC 43197</strain>
    </source>
</reference>
<dbReference type="OrthoDB" id="2306834at2"/>
<dbReference type="EMBL" id="AJAK01000031">
    <property type="protein sequence ID" value="EOH71888.1"/>
    <property type="molecule type" value="Genomic_DNA"/>
</dbReference>
<keyword evidence="4" id="KW-1185">Reference proteome</keyword>
<comment type="caution">
    <text evidence="1">The sequence shown here is derived from an EMBL/GenBank/DDBJ whole genome shotgun (WGS) entry which is preliminary data.</text>
</comment>
<protein>
    <recommendedName>
        <fullName evidence="5">WxL domain-containing protein</fullName>
    </recommendedName>
</protein>
<dbReference type="Proteomes" id="UP000013783">
    <property type="component" value="Unassembled WGS sequence"/>
</dbReference>
<name>R2NLN0_9ENTE</name>
<organism evidence="1 3">
    <name type="scientific">Enterococcus malodoratus ATCC 43197</name>
    <dbReference type="NCBI Taxonomy" id="1158601"/>
    <lineage>
        <taxon>Bacteria</taxon>
        <taxon>Bacillati</taxon>
        <taxon>Bacillota</taxon>
        <taxon>Bacilli</taxon>
        <taxon>Lactobacillales</taxon>
        <taxon>Enterococcaceae</taxon>
        <taxon>Enterococcus</taxon>
    </lineage>
</organism>
<dbReference type="eggNOG" id="COG4886">
    <property type="taxonomic scope" value="Bacteria"/>
</dbReference>
<dbReference type="AlphaFoldDB" id="R2NLN0"/>
<gene>
    <name evidence="2" type="ORF">I585_01567</name>
    <name evidence="1" type="ORF">UAI_04172</name>
</gene>
<dbReference type="Gene3D" id="2.60.120.200">
    <property type="match status" value="1"/>
</dbReference>
<evidence type="ECO:0008006" key="5">
    <source>
        <dbReference type="Google" id="ProtNLM"/>
    </source>
</evidence>
<evidence type="ECO:0000313" key="1">
    <source>
        <dbReference type="EMBL" id="EOH71888.1"/>
    </source>
</evidence>
<evidence type="ECO:0000313" key="3">
    <source>
        <dbReference type="Proteomes" id="UP000013783"/>
    </source>
</evidence>
<dbReference type="Proteomes" id="UP000014148">
    <property type="component" value="Unassembled WGS sequence"/>
</dbReference>
<sequence>MRGDFFKEKDWKLNFFGLLTFIALTIAFSTHVLTVQAVTGNPSVPKGAIVVDGIFAPPNIKMKPGGSGGNTGVVLGPSDQNNGVPFSEVVLSGSQNAVSIWADDKYKMDFSKSFNGREYVNFGTSQADGFAFVMQNDDKKTTAITNALANTDGQNLGVYGGSGSYGAFWNVTTPESFAIKNSIAIEFDLYANNNGGSMYDADFPKVPHIAYSFPGNLAKGYTPVGSNWQGIIGTGAVAKIHHYNPQVLNGVVGDNIQDGTWYEFRYDFDKATSSFTYYLLNPLTGVKTQTFSIPWADLSSELKLSANANKAYWGFTGSNGAANGQVKFVFTQVPVDLDAGVKNDVIDNAASIVDTNNSEEYQQNMPAAEYGDQVTLKSSFSLKAGETSLAVNNWETTINPEVFDLAKPITEVKAVTDNVAVSGSATVDSATGKVQLVFPDLKIAPGKTVDFQYTVQTKAGGKTTKTVFSSLFHTTEIGNNTAKSFPSNPVPFWVFMDSPTKLAWEQNSTEQNKSISLDKSETTQDYPGKFLWSDTDKNEKLQFYLKKGSEMIQKLSQVSTSGTTDFQEAAFTIPKDKISYGENDFTIEAYHLDRNSKEVKEAATLNLKIIVSGKLIFQSAPNELKWTNRLAGDSKGTLSRDSGNTMRLSIMDSREKDHNWSLGVTAKASTNMPFELVWQGKNEAEKQTITDKPLTVMNSSNVPANNYVYSEEWGETEGVLLQSKEYMHVGDYSGKVIVHWNLYDTESPE</sequence>
<dbReference type="EMBL" id="ASWA01000002">
    <property type="protein sequence ID" value="EOT70088.1"/>
    <property type="molecule type" value="Genomic_DNA"/>
</dbReference>
<dbReference type="STRING" id="71451.RV07_GL000084"/>
<dbReference type="InterPro" id="IPR013320">
    <property type="entry name" value="ConA-like_dom_sf"/>
</dbReference>